<gene>
    <name evidence="2" type="ORF">HMPREF1563_0343</name>
</gene>
<keyword evidence="1" id="KW-0812">Transmembrane</keyword>
<evidence type="ECO:0000313" key="2">
    <source>
        <dbReference type="EMBL" id="EUD11663.1"/>
    </source>
</evidence>
<keyword evidence="1" id="KW-0472">Membrane</keyword>
<reference evidence="2 3" key="1">
    <citation type="submission" date="2014-01" db="EMBL/GenBank/DDBJ databases">
        <authorList>
            <person name="Durkin A.S."/>
            <person name="McCorrison J."/>
            <person name="Torralba M."/>
            <person name="Gillis M."/>
            <person name="Haft D.H."/>
            <person name="Methe B."/>
            <person name="Sutton G."/>
            <person name="Nelson K.E."/>
        </authorList>
    </citation>
    <scope>NUCLEOTIDE SEQUENCE [LARGE SCALE GENOMIC DNA]</scope>
    <source>
        <strain evidence="2 3">205/92</strain>
    </source>
</reference>
<proteinExistence type="predicted"/>
<dbReference type="EMBL" id="JALD01000038">
    <property type="protein sequence ID" value="EUD11663.1"/>
    <property type="molecule type" value="Genomic_DNA"/>
</dbReference>
<evidence type="ECO:0000256" key="1">
    <source>
        <dbReference type="SAM" id="Phobius"/>
    </source>
</evidence>
<accession>A0AAV3M781</accession>
<sequence>MVVYYNILFICTLFFMIVFGGPFVGYVLIGRSPQLEASKN</sequence>
<comment type="caution">
    <text evidence="2">The sequence shown here is derived from an EMBL/GenBank/DDBJ whole genome shotgun (WGS) entry which is preliminary data.</text>
</comment>
<protein>
    <recommendedName>
        <fullName evidence="4">NADH dehydrogenase subunit 1</fullName>
    </recommendedName>
</protein>
<dbReference type="AlphaFoldDB" id="A0AAV3M781"/>
<keyword evidence="1" id="KW-1133">Transmembrane helix</keyword>
<evidence type="ECO:0008006" key="4">
    <source>
        <dbReference type="Google" id="ProtNLM"/>
    </source>
</evidence>
<feature type="transmembrane region" description="Helical" evidence="1">
    <location>
        <begin position="6"/>
        <end position="29"/>
    </location>
</feature>
<name>A0AAV3M781_9GAMM</name>
<organism evidence="2 3">
    <name type="scientific">Providencia alcalifaciens 205/92</name>
    <dbReference type="NCBI Taxonomy" id="1256988"/>
    <lineage>
        <taxon>Bacteria</taxon>
        <taxon>Pseudomonadati</taxon>
        <taxon>Pseudomonadota</taxon>
        <taxon>Gammaproteobacteria</taxon>
        <taxon>Enterobacterales</taxon>
        <taxon>Morganellaceae</taxon>
        <taxon>Providencia</taxon>
    </lineage>
</organism>
<evidence type="ECO:0000313" key="3">
    <source>
        <dbReference type="Proteomes" id="UP000022311"/>
    </source>
</evidence>
<dbReference type="Proteomes" id="UP000022311">
    <property type="component" value="Unassembled WGS sequence"/>
</dbReference>